<dbReference type="EMBL" id="JBCGBO010000004">
    <property type="protein sequence ID" value="KAK9208810.1"/>
    <property type="molecule type" value="Genomic_DNA"/>
</dbReference>
<protein>
    <submittedName>
        <fullName evidence="1">Uncharacterized protein</fullName>
    </submittedName>
</protein>
<organism evidence="1 2">
    <name type="scientific">Citrus x changshan-huyou</name>
    <dbReference type="NCBI Taxonomy" id="2935761"/>
    <lineage>
        <taxon>Eukaryota</taxon>
        <taxon>Viridiplantae</taxon>
        <taxon>Streptophyta</taxon>
        <taxon>Embryophyta</taxon>
        <taxon>Tracheophyta</taxon>
        <taxon>Spermatophyta</taxon>
        <taxon>Magnoliopsida</taxon>
        <taxon>eudicotyledons</taxon>
        <taxon>Gunneridae</taxon>
        <taxon>Pentapetalae</taxon>
        <taxon>rosids</taxon>
        <taxon>malvids</taxon>
        <taxon>Sapindales</taxon>
        <taxon>Rutaceae</taxon>
        <taxon>Aurantioideae</taxon>
        <taxon>Citrus</taxon>
    </lineage>
</organism>
<proteinExistence type="predicted"/>
<keyword evidence="2" id="KW-1185">Reference proteome</keyword>
<dbReference type="AlphaFoldDB" id="A0AAP0QR43"/>
<evidence type="ECO:0000313" key="2">
    <source>
        <dbReference type="Proteomes" id="UP001428341"/>
    </source>
</evidence>
<evidence type="ECO:0000313" key="1">
    <source>
        <dbReference type="EMBL" id="KAK9208810.1"/>
    </source>
</evidence>
<gene>
    <name evidence="1" type="ORF">WN944_001170</name>
</gene>
<reference evidence="1 2" key="1">
    <citation type="submission" date="2024-05" db="EMBL/GenBank/DDBJ databases">
        <title>Haplotype-resolved chromosome-level genome assembly of Huyou (Citrus changshanensis).</title>
        <authorList>
            <person name="Miao C."/>
            <person name="Chen W."/>
            <person name="Wu Y."/>
            <person name="Wang L."/>
            <person name="Zhao S."/>
            <person name="Grierson D."/>
            <person name="Xu C."/>
            <person name="Chen K."/>
        </authorList>
    </citation>
    <scope>NUCLEOTIDE SEQUENCE [LARGE SCALE GENOMIC DNA]</scope>
    <source>
        <strain evidence="1">01-14</strain>
        <tissue evidence="1">Leaf</tissue>
    </source>
</reference>
<comment type="caution">
    <text evidence="1">The sequence shown here is derived from an EMBL/GenBank/DDBJ whole genome shotgun (WGS) entry which is preliminary data.</text>
</comment>
<name>A0AAP0QR43_9ROSI</name>
<dbReference type="Proteomes" id="UP001428341">
    <property type="component" value="Unassembled WGS sequence"/>
</dbReference>
<sequence>MLGCIGTTAHTSETSLDSFQFDKGHALDLTPIPREEGEFIQYAFDKDGNGSEIIVSIDDQFISRHNFMSLLPNTALSGEILTMIAHHLTLCERAKHSDALIN</sequence>
<accession>A0AAP0QR43</accession>